<feature type="compositionally biased region" description="Basic and acidic residues" evidence="1">
    <location>
        <begin position="47"/>
        <end position="65"/>
    </location>
</feature>
<proteinExistence type="predicted"/>
<evidence type="ECO:0000256" key="1">
    <source>
        <dbReference type="SAM" id="MobiDB-lite"/>
    </source>
</evidence>
<gene>
    <name evidence="2" type="ORF">IPOD504_LOCUS3715</name>
</gene>
<feature type="non-terminal residue" evidence="2">
    <location>
        <position position="1"/>
    </location>
</feature>
<dbReference type="Proteomes" id="UP000837857">
    <property type="component" value="Chromosome 14"/>
</dbReference>
<reference evidence="2" key="1">
    <citation type="submission" date="2022-03" db="EMBL/GenBank/DDBJ databases">
        <authorList>
            <person name="Martin H S."/>
        </authorList>
    </citation>
    <scope>NUCLEOTIDE SEQUENCE</scope>
</reference>
<dbReference type="EMBL" id="OW152826">
    <property type="protein sequence ID" value="CAH2042296.1"/>
    <property type="molecule type" value="Genomic_DNA"/>
</dbReference>
<organism evidence="2 3">
    <name type="scientific">Iphiclides podalirius</name>
    <name type="common">scarce swallowtail</name>
    <dbReference type="NCBI Taxonomy" id="110791"/>
    <lineage>
        <taxon>Eukaryota</taxon>
        <taxon>Metazoa</taxon>
        <taxon>Ecdysozoa</taxon>
        <taxon>Arthropoda</taxon>
        <taxon>Hexapoda</taxon>
        <taxon>Insecta</taxon>
        <taxon>Pterygota</taxon>
        <taxon>Neoptera</taxon>
        <taxon>Endopterygota</taxon>
        <taxon>Lepidoptera</taxon>
        <taxon>Glossata</taxon>
        <taxon>Ditrysia</taxon>
        <taxon>Papilionoidea</taxon>
        <taxon>Papilionidae</taxon>
        <taxon>Papilioninae</taxon>
        <taxon>Iphiclides</taxon>
    </lineage>
</organism>
<sequence>MRKIKGDPASAIGTNCGEGTITAAEVVASTAFPARAEPATYLKIQDNLHSRDPALPRRERKEPTKLHSITGHSARAFRGGNKDGAASGGGGGGGGALRA</sequence>
<protein>
    <submittedName>
        <fullName evidence="2">Uncharacterized protein</fullName>
    </submittedName>
</protein>
<evidence type="ECO:0000313" key="3">
    <source>
        <dbReference type="Proteomes" id="UP000837857"/>
    </source>
</evidence>
<name>A0ABN8HW32_9NEOP</name>
<feature type="compositionally biased region" description="Gly residues" evidence="1">
    <location>
        <begin position="86"/>
        <end position="99"/>
    </location>
</feature>
<evidence type="ECO:0000313" key="2">
    <source>
        <dbReference type="EMBL" id="CAH2042296.1"/>
    </source>
</evidence>
<keyword evidence="3" id="KW-1185">Reference proteome</keyword>
<accession>A0ABN8HW32</accession>
<feature type="region of interest" description="Disordered" evidence="1">
    <location>
        <begin position="47"/>
        <end position="99"/>
    </location>
</feature>